<feature type="signal peptide" evidence="1">
    <location>
        <begin position="1"/>
        <end position="29"/>
    </location>
</feature>
<keyword evidence="1" id="KW-0732">Signal</keyword>
<evidence type="ECO:0000256" key="1">
    <source>
        <dbReference type="SAM" id="SignalP"/>
    </source>
</evidence>
<dbReference type="Proteomes" id="UP000186141">
    <property type="component" value="Unassembled WGS sequence"/>
</dbReference>
<organism evidence="2 3">
    <name type="scientific">Gemmobacter megaterium</name>
    <dbReference type="NCBI Taxonomy" id="1086013"/>
    <lineage>
        <taxon>Bacteria</taxon>
        <taxon>Pseudomonadati</taxon>
        <taxon>Pseudomonadota</taxon>
        <taxon>Alphaproteobacteria</taxon>
        <taxon>Rhodobacterales</taxon>
        <taxon>Paracoccaceae</taxon>
        <taxon>Gemmobacter</taxon>
    </lineage>
</organism>
<dbReference type="STRING" id="1086013.SAMN05421774_106168"/>
<sequence>MSRSAWRRIPATSAAALMLTAALPVAAIADTRPTLNFYGVTGLIDMPTAEAQPDGDLSVTVSRFARTTRTTLTFQIAPRLQGSFRYTGVRGLALAGFGPNDTYFDRSFDIRYQALDEGRWWPAVTVGLQDFVGTGIFSGEYIVATKHVTPDLKVSAGLGWGRLGSYGAFTNTGTRPRAQTTTGGTPNFRQWFRGPVAGFGGVEWQVNDRLGLKFEYSSDAYSEEAVKQGLFKRRSPLNFGAEYQVSEGIRVGAYYLYGSEIGFSANIALNPKRRAVAGVSGPAPAPVALRPSPSANPAAWSDSWAAAGGTAAAQGLAGKVADRLKADGLGMESLAITGTHVELRLRTGGYDSRAQAIGRALRALTTTMPATVEYFDIVPVDRGMDLARVRVKRSDVESLENAPDNAAALWRQAEVTDAARLSVGHVANPTPQPRLGWGIAPYLRYGLFDPAEPLRADVGLRFSGELRLAQGLFLSGAVTHRLAGNLKSYNRPSNSVLPRVRTEDYLRSRKDTELERLTLDWFARPGPNLYSRITAGYLERSFGGVSAELLWKPVDSRLALGAEINYVRQRSFTSATSFGTYSIATGHLSAYYALPSDYHVQLDIGRYLAGDIGATLSLDREFANGWRVGAFATKTNVSAARFGEGSFDKGIRLSIPFNWISGAPIRGASTTTLRPIQRDGGARLNVNNRLYETVRGGHSQKLEDQWGRVWR</sequence>
<evidence type="ECO:0000313" key="2">
    <source>
        <dbReference type="EMBL" id="SIT14522.1"/>
    </source>
</evidence>
<dbReference type="InterPro" id="IPR010344">
    <property type="entry name" value="YbjH"/>
</dbReference>
<dbReference type="Pfam" id="PF06082">
    <property type="entry name" value="YjbH"/>
    <property type="match status" value="1"/>
</dbReference>
<accession>A0A1N7PVE3</accession>
<dbReference type="OrthoDB" id="19542at2"/>
<keyword evidence="3" id="KW-1185">Reference proteome</keyword>
<gene>
    <name evidence="2" type="ORF">SAMN05421774_106168</name>
</gene>
<dbReference type="AlphaFoldDB" id="A0A1N7PVE3"/>
<feature type="chain" id="PRO_5013315234" evidence="1">
    <location>
        <begin position="30"/>
        <end position="711"/>
    </location>
</feature>
<name>A0A1N7PVE3_9RHOB</name>
<proteinExistence type="predicted"/>
<dbReference type="RefSeq" id="WP_076532704.1">
    <property type="nucleotide sequence ID" value="NZ_BMEH01000006.1"/>
</dbReference>
<protein>
    <submittedName>
        <fullName evidence="2">Exopolysaccharide biosynthesis protein YbjH</fullName>
    </submittedName>
</protein>
<reference evidence="2 3" key="1">
    <citation type="submission" date="2017-01" db="EMBL/GenBank/DDBJ databases">
        <authorList>
            <person name="Mah S.A."/>
            <person name="Swanson W.J."/>
            <person name="Moy G.W."/>
            <person name="Vacquier V.D."/>
        </authorList>
    </citation>
    <scope>NUCLEOTIDE SEQUENCE [LARGE SCALE GENOMIC DNA]</scope>
    <source>
        <strain evidence="2 3">DSM 26375</strain>
    </source>
</reference>
<dbReference type="EMBL" id="FTOT01000006">
    <property type="protein sequence ID" value="SIT14522.1"/>
    <property type="molecule type" value="Genomic_DNA"/>
</dbReference>
<evidence type="ECO:0000313" key="3">
    <source>
        <dbReference type="Proteomes" id="UP000186141"/>
    </source>
</evidence>